<name>A0A6P1NFT5_9PROT</name>
<evidence type="ECO:0000256" key="1">
    <source>
        <dbReference type="SAM" id="SignalP"/>
    </source>
</evidence>
<evidence type="ECO:0008006" key="4">
    <source>
        <dbReference type="Google" id="ProtNLM"/>
    </source>
</evidence>
<accession>A0A6P1NFT5</accession>
<dbReference type="EMBL" id="CP047652">
    <property type="protein sequence ID" value="QHI96143.1"/>
    <property type="molecule type" value="Genomic_DNA"/>
</dbReference>
<protein>
    <recommendedName>
        <fullName evidence="4">PASTA domain-containing protein</fullName>
    </recommendedName>
</protein>
<proteinExistence type="predicted"/>
<sequence>MRKTLLTIISMMSLSITVPALAQNSASWPPEAGAKTPYNALSVPTDLKPVGQSLKQLLNQGFKITTSNYFQNGEIFTLKHKKSVVLCVLTAPGANTDQNVPTSRCWTLN</sequence>
<dbReference type="Proteomes" id="UP000463975">
    <property type="component" value="Chromosome"/>
</dbReference>
<feature type="chain" id="PRO_5026977546" description="PASTA domain-containing protein" evidence="1">
    <location>
        <begin position="23"/>
        <end position="109"/>
    </location>
</feature>
<evidence type="ECO:0000313" key="2">
    <source>
        <dbReference type="EMBL" id="QHI96143.1"/>
    </source>
</evidence>
<reference evidence="2 3" key="1">
    <citation type="submission" date="2020-01" db="EMBL/GenBank/DDBJ databases">
        <title>Genome sequencing of strain KACC 21507.</title>
        <authorList>
            <person name="Heo J."/>
            <person name="Kim S.-J."/>
            <person name="Kim J.-S."/>
            <person name="Hong S.-B."/>
            <person name="Kwon S.-W."/>
        </authorList>
    </citation>
    <scope>NUCLEOTIDE SEQUENCE [LARGE SCALE GENOMIC DNA]</scope>
    <source>
        <strain evidence="2 3">KACC 21507</strain>
    </source>
</reference>
<keyword evidence="1" id="KW-0732">Signal</keyword>
<dbReference type="AlphaFoldDB" id="A0A6P1NFT5"/>
<keyword evidence="3" id="KW-1185">Reference proteome</keyword>
<dbReference type="RefSeq" id="WP_160619216.1">
    <property type="nucleotide sequence ID" value="NZ_CP047652.1"/>
</dbReference>
<feature type="signal peptide" evidence="1">
    <location>
        <begin position="1"/>
        <end position="22"/>
    </location>
</feature>
<dbReference type="KEGG" id="bomb:GT348_07765"/>
<evidence type="ECO:0000313" key="3">
    <source>
        <dbReference type="Proteomes" id="UP000463975"/>
    </source>
</evidence>
<gene>
    <name evidence="2" type="ORF">GT348_07765</name>
</gene>
<organism evidence="2 3">
    <name type="scientific">Aristophania vespae</name>
    <dbReference type="NCBI Taxonomy" id="2697033"/>
    <lineage>
        <taxon>Bacteria</taxon>
        <taxon>Pseudomonadati</taxon>
        <taxon>Pseudomonadota</taxon>
        <taxon>Alphaproteobacteria</taxon>
        <taxon>Acetobacterales</taxon>
        <taxon>Acetobacteraceae</taxon>
        <taxon>Aristophania</taxon>
    </lineage>
</organism>